<reference evidence="2 3" key="1">
    <citation type="submission" date="2016-05" db="EMBL/GenBank/DDBJ databases">
        <title>A degradative enzymes factory behind the ericoid mycorrhizal symbiosis.</title>
        <authorList>
            <consortium name="DOE Joint Genome Institute"/>
            <person name="Martino E."/>
            <person name="Morin E."/>
            <person name="Grelet G."/>
            <person name="Kuo A."/>
            <person name="Kohler A."/>
            <person name="Daghino S."/>
            <person name="Barry K."/>
            <person name="Choi C."/>
            <person name="Cichocki N."/>
            <person name="Clum A."/>
            <person name="Copeland A."/>
            <person name="Hainaut M."/>
            <person name="Haridas S."/>
            <person name="Labutti K."/>
            <person name="Lindquist E."/>
            <person name="Lipzen A."/>
            <person name="Khouja H.-R."/>
            <person name="Murat C."/>
            <person name="Ohm R."/>
            <person name="Olson A."/>
            <person name="Spatafora J."/>
            <person name="Veneault-Fourrey C."/>
            <person name="Henrissat B."/>
            <person name="Grigoriev I."/>
            <person name="Martin F."/>
            <person name="Perotto S."/>
        </authorList>
    </citation>
    <scope>NUCLEOTIDE SEQUENCE [LARGE SCALE GENOMIC DNA]</scope>
    <source>
        <strain evidence="2 3">UAMH 7357</strain>
    </source>
</reference>
<evidence type="ECO:0000313" key="3">
    <source>
        <dbReference type="Proteomes" id="UP000235672"/>
    </source>
</evidence>
<sequence>MFHPSHNLLFRPMPALKKLKIHHPLPLNPRESEQLLNILTTSFRKHLDHEHPPFRTDNIPRPYPQSFTTSTPTRRRSSDTAAHPADQHLSSLLGNPLFSLSPGGKDSKSDTDPMELFEKAVAKGMMDTRYAYACLRKEREKIVKSHVLNIRDGMKESGAGLKVLKWLVSSGTANNNEFLKHTGFSELLMQFMVAEGLQEVAWVWIKRAIEGRTDINNTEVEARLSVGRPLIFLMKAESAWTGVSLDTAYLCLTRAAGYFKSAPVREMRSFLNMPGTFLAKATFFGAHGPSSEANFESFLSLVPAVFKDSDYCFAHLNVLHPTKPTPDFALDYLSKHMDVNMELPKTIRAEAMQNHSRIHLCLDTARLLLETKRYGEAHWVMDLLRSKYPRQLGVEEDGQLKQARAEASTLRLLEGLSLA</sequence>
<gene>
    <name evidence="2" type="ORF">NA56DRAFT_372306</name>
</gene>
<dbReference type="OrthoDB" id="5424391at2759"/>
<protein>
    <submittedName>
        <fullName evidence="2">Uncharacterized protein</fullName>
    </submittedName>
</protein>
<proteinExistence type="predicted"/>
<organism evidence="2 3">
    <name type="scientific">Hyaloscypha hepaticicola</name>
    <dbReference type="NCBI Taxonomy" id="2082293"/>
    <lineage>
        <taxon>Eukaryota</taxon>
        <taxon>Fungi</taxon>
        <taxon>Dikarya</taxon>
        <taxon>Ascomycota</taxon>
        <taxon>Pezizomycotina</taxon>
        <taxon>Leotiomycetes</taxon>
        <taxon>Helotiales</taxon>
        <taxon>Hyaloscyphaceae</taxon>
        <taxon>Hyaloscypha</taxon>
    </lineage>
</organism>
<dbReference type="Proteomes" id="UP000235672">
    <property type="component" value="Unassembled WGS sequence"/>
</dbReference>
<name>A0A2J6PKF8_9HELO</name>
<keyword evidence="3" id="KW-1185">Reference proteome</keyword>
<dbReference type="EMBL" id="KZ613521">
    <property type="protein sequence ID" value="PMD14538.1"/>
    <property type="molecule type" value="Genomic_DNA"/>
</dbReference>
<feature type="region of interest" description="Disordered" evidence="1">
    <location>
        <begin position="49"/>
        <end position="85"/>
    </location>
</feature>
<evidence type="ECO:0000313" key="2">
    <source>
        <dbReference type="EMBL" id="PMD14538.1"/>
    </source>
</evidence>
<evidence type="ECO:0000256" key="1">
    <source>
        <dbReference type="SAM" id="MobiDB-lite"/>
    </source>
</evidence>
<accession>A0A2J6PKF8</accession>
<dbReference type="AlphaFoldDB" id="A0A2J6PKF8"/>